<dbReference type="GO" id="GO:0016020">
    <property type="term" value="C:membrane"/>
    <property type="evidence" value="ECO:0007669"/>
    <property type="project" value="UniProtKB-SubCell"/>
</dbReference>
<evidence type="ECO:0000256" key="1">
    <source>
        <dbReference type="ARBA" id="ARBA00004370"/>
    </source>
</evidence>
<organism evidence="7 8">
    <name type="scientific">Geodia barretti</name>
    <name type="common">Barrett's horny sponge</name>
    <dbReference type="NCBI Taxonomy" id="519541"/>
    <lineage>
        <taxon>Eukaryota</taxon>
        <taxon>Metazoa</taxon>
        <taxon>Porifera</taxon>
        <taxon>Demospongiae</taxon>
        <taxon>Heteroscleromorpha</taxon>
        <taxon>Tetractinellida</taxon>
        <taxon>Astrophorina</taxon>
        <taxon>Geodiidae</taxon>
        <taxon>Geodia</taxon>
    </lineage>
</organism>
<keyword evidence="8" id="KW-1185">Reference proteome</keyword>
<proteinExistence type="inferred from homology"/>
<dbReference type="AlphaFoldDB" id="A0AA35TDI2"/>
<evidence type="ECO:0000256" key="5">
    <source>
        <dbReference type="ARBA" id="ARBA00023136"/>
    </source>
</evidence>
<evidence type="ECO:0000256" key="3">
    <source>
        <dbReference type="ARBA" id="ARBA00022692"/>
    </source>
</evidence>
<evidence type="ECO:0000256" key="2">
    <source>
        <dbReference type="ARBA" id="ARBA00006843"/>
    </source>
</evidence>
<name>A0AA35TDI2_GEOBA</name>
<gene>
    <name evidence="7" type="ORF">GBAR_LOCUS25309</name>
</gene>
<dbReference type="Pfam" id="PF04505">
    <property type="entry name" value="CD225"/>
    <property type="match status" value="1"/>
</dbReference>
<keyword evidence="3 6" id="KW-0812">Transmembrane</keyword>
<accession>A0AA35TDI2</accession>
<comment type="similarity">
    <text evidence="2">Belongs to the CD225/Dispanin family.</text>
</comment>
<feature type="transmembrane region" description="Helical" evidence="6">
    <location>
        <begin position="81"/>
        <end position="109"/>
    </location>
</feature>
<sequence>MSEMEEYAGLTANEAKAPMDNDGPAIGGGEASYTAATVLQIEAKQTPVSVYTYQPQPLWQSRDPSEDHLQRQVAAASADRMYAISIGWCIVCCLCGSPLTLACFIPAIIMSTKVHEYAADGDTTRARKALLAARILTAIGIVSGIVIVVIAIILRVVGNSSGGSSQGQS</sequence>
<feature type="transmembrane region" description="Helical" evidence="6">
    <location>
        <begin position="129"/>
        <end position="154"/>
    </location>
</feature>
<protein>
    <submittedName>
        <fullName evidence="7">Uncharacterized protein</fullName>
    </submittedName>
</protein>
<evidence type="ECO:0000256" key="6">
    <source>
        <dbReference type="SAM" id="Phobius"/>
    </source>
</evidence>
<evidence type="ECO:0000313" key="7">
    <source>
        <dbReference type="EMBL" id="CAI8045754.1"/>
    </source>
</evidence>
<keyword evidence="5 6" id="KW-0472">Membrane</keyword>
<dbReference type="InterPro" id="IPR007593">
    <property type="entry name" value="CD225/Dispanin_fam"/>
</dbReference>
<keyword evidence="4 6" id="KW-1133">Transmembrane helix</keyword>
<reference evidence="7" key="1">
    <citation type="submission" date="2023-03" db="EMBL/GenBank/DDBJ databases">
        <authorList>
            <person name="Steffen K."/>
            <person name="Cardenas P."/>
        </authorList>
    </citation>
    <scope>NUCLEOTIDE SEQUENCE</scope>
</reference>
<comment type="caution">
    <text evidence="7">The sequence shown here is derived from an EMBL/GenBank/DDBJ whole genome shotgun (WGS) entry which is preliminary data.</text>
</comment>
<comment type="subcellular location">
    <subcellularLocation>
        <location evidence="1">Membrane</location>
    </subcellularLocation>
</comment>
<evidence type="ECO:0000256" key="4">
    <source>
        <dbReference type="ARBA" id="ARBA00022989"/>
    </source>
</evidence>
<dbReference type="Proteomes" id="UP001174909">
    <property type="component" value="Unassembled WGS sequence"/>
</dbReference>
<dbReference type="EMBL" id="CASHTH010003505">
    <property type="protein sequence ID" value="CAI8045754.1"/>
    <property type="molecule type" value="Genomic_DNA"/>
</dbReference>
<evidence type="ECO:0000313" key="8">
    <source>
        <dbReference type="Proteomes" id="UP001174909"/>
    </source>
</evidence>